<organism evidence="2 3">
    <name type="scientific">Megalops atlanticus</name>
    <name type="common">Tarpon</name>
    <name type="synonym">Clupea gigantea</name>
    <dbReference type="NCBI Taxonomy" id="7932"/>
    <lineage>
        <taxon>Eukaryota</taxon>
        <taxon>Metazoa</taxon>
        <taxon>Chordata</taxon>
        <taxon>Craniata</taxon>
        <taxon>Vertebrata</taxon>
        <taxon>Euteleostomi</taxon>
        <taxon>Actinopterygii</taxon>
        <taxon>Neopterygii</taxon>
        <taxon>Teleostei</taxon>
        <taxon>Elopiformes</taxon>
        <taxon>Megalopidae</taxon>
        <taxon>Megalops</taxon>
    </lineage>
</organism>
<reference evidence="2" key="1">
    <citation type="submission" date="2021-01" db="EMBL/GenBank/DDBJ databases">
        <authorList>
            <person name="Zahm M."/>
            <person name="Roques C."/>
            <person name="Cabau C."/>
            <person name="Klopp C."/>
            <person name="Donnadieu C."/>
            <person name="Jouanno E."/>
            <person name="Lampietro C."/>
            <person name="Louis A."/>
            <person name="Herpin A."/>
            <person name="Echchiki A."/>
            <person name="Berthelot C."/>
            <person name="Parey E."/>
            <person name="Roest-Crollius H."/>
            <person name="Braasch I."/>
            <person name="Postlethwait J."/>
            <person name="Bobe J."/>
            <person name="Montfort J."/>
            <person name="Bouchez O."/>
            <person name="Begum T."/>
            <person name="Mejri S."/>
            <person name="Adams A."/>
            <person name="Chen W.-J."/>
            <person name="Guiguen Y."/>
        </authorList>
    </citation>
    <scope>NUCLEOTIDE SEQUENCE</scope>
    <source>
        <strain evidence="2">YG-15Mar2019-1</strain>
        <tissue evidence="2">Brain</tissue>
    </source>
</reference>
<dbReference type="AlphaFoldDB" id="A0A9D3PBR2"/>
<evidence type="ECO:0000313" key="2">
    <source>
        <dbReference type="EMBL" id="KAG7455519.1"/>
    </source>
</evidence>
<sequence length="103" mass="11601">MEEVDQFEDWLRDPANSQMKQKLSSSLSTIGGHNTKRVTSLGILARIFPDEVARGISWKGANGKRIFSQMATKTLLLHLRYTRATVVSYQAHQPSTLKLPMLT</sequence>
<keyword evidence="3" id="KW-1185">Reference proteome</keyword>
<feature type="compositionally biased region" description="Low complexity" evidence="1">
    <location>
        <begin position="17"/>
        <end position="28"/>
    </location>
</feature>
<evidence type="ECO:0000256" key="1">
    <source>
        <dbReference type="SAM" id="MobiDB-lite"/>
    </source>
</evidence>
<protein>
    <recommendedName>
        <fullName evidence="4">DUF4806 domain-containing protein</fullName>
    </recommendedName>
</protein>
<evidence type="ECO:0008006" key="4">
    <source>
        <dbReference type="Google" id="ProtNLM"/>
    </source>
</evidence>
<dbReference type="Proteomes" id="UP001046870">
    <property type="component" value="Chromosome 24"/>
</dbReference>
<name>A0A9D3PBR2_MEGAT</name>
<dbReference type="OrthoDB" id="8939517at2759"/>
<dbReference type="EMBL" id="JAFDVH010000024">
    <property type="protein sequence ID" value="KAG7455519.1"/>
    <property type="molecule type" value="Genomic_DNA"/>
</dbReference>
<accession>A0A9D3PBR2</accession>
<proteinExistence type="predicted"/>
<comment type="caution">
    <text evidence="2">The sequence shown here is derived from an EMBL/GenBank/DDBJ whole genome shotgun (WGS) entry which is preliminary data.</text>
</comment>
<evidence type="ECO:0000313" key="3">
    <source>
        <dbReference type="Proteomes" id="UP001046870"/>
    </source>
</evidence>
<feature type="region of interest" description="Disordered" evidence="1">
    <location>
        <begin position="1"/>
        <end position="28"/>
    </location>
</feature>
<gene>
    <name evidence="2" type="ORF">MATL_G00257600</name>
</gene>